<dbReference type="InterPro" id="IPR013519">
    <property type="entry name" value="Int_alpha_beta-p"/>
</dbReference>
<evidence type="ECO:0000256" key="2">
    <source>
        <dbReference type="ARBA" id="ARBA00022737"/>
    </source>
</evidence>
<dbReference type="PANTHER" id="PTHR23221:SF7">
    <property type="entry name" value="PHOSPHATIDYLINOSITOL-GLYCAN-SPECIFIC PHOSPHOLIPASE D"/>
    <property type="match status" value="1"/>
</dbReference>
<dbReference type="PANTHER" id="PTHR23221">
    <property type="entry name" value="GLYCOSYLPHOSPHATIDYLINOSITOL PHOSPHOLIPASE D"/>
    <property type="match status" value="1"/>
</dbReference>
<evidence type="ECO:0000256" key="1">
    <source>
        <dbReference type="ARBA" id="ARBA00022729"/>
    </source>
</evidence>
<keyword evidence="4" id="KW-0325">Glycoprotein</keyword>
<dbReference type="Proteomes" id="UP001163878">
    <property type="component" value="Chromosome"/>
</dbReference>
<keyword evidence="6" id="KW-1185">Reference proteome</keyword>
<organism evidence="5 6">
    <name type="scientific">Streptomyces peucetius</name>
    <dbReference type="NCBI Taxonomy" id="1950"/>
    <lineage>
        <taxon>Bacteria</taxon>
        <taxon>Bacillati</taxon>
        <taxon>Actinomycetota</taxon>
        <taxon>Actinomycetes</taxon>
        <taxon>Kitasatosporales</taxon>
        <taxon>Streptomycetaceae</taxon>
        <taxon>Streptomyces</taxon>
    </lineage>
</organism>
<name>A0ABY6IDL9_STRPE</name>
<proteinExistence type="predicted"/>
<sequence>MPGTVVDGLGRGHGGGRAVPELTAQLAVRATQGAGLLSVHYGTSGGIHGTRTNIYTEDTASYPGAVGWDEIFAYSLAAGDLNNDGYDDLAVGQPLDHAGGASNAGTVKVMLGSADGLSAAATHYIDQTTPQVPGTPEPEDRFGEQLAVGDVNGDGTGDLVVATMGEQIAGSSDRGSVHVLFGPIDDSPASSAYLDAGRVDGIGEFAGSALAVGRFNDDEYVDVAIGASDEKVRDSGAAGRLAVLYADAQGLSPARVGVFDQDTPGISGAPETEDYFASSLAAGDFDGDGIDDLVAGMRSEKLGTAAGSGASLVLFGGTDNGISASGAVWIEQDTAGVPGINATDDHFGWTVGALDTDGNGRDEALIGAPGNGPGTVTVVKVRPGTLESATVLSEESMGWAAGTNGDAFGVTLPRP</sequence>
<dbReference type="InterPro" id="IPR028994">
    <property type="entry name" value="Integrin_alpha_N"/>
</dbReference>
<evidence type="ECO:0000313" key="6">
    <source>
        <dbReference type="Proteomes" id="UP001163878"/>
    </source>
</evidence>
<evidence type="ECO:0000256" key="3">
    <source>
        <dbReference type="ARBA" id="ARBA00022801"/>
    </source>
</evidence>
<dbReference type="Pfam" id="PF01839">
    <property type="entry name" value="FG-GAP"/>
    <property type="match status" value="4"/>
</dbReference>
<dbReference type="PRINTS" id="PR01185">
    <property type="entry name" value="INTEGRINA"/>
</dbReference>
<evidence type="ECO:0000256" key="4">
    <source>
        <dbReference type="ARBA" id="ARBA00023180"/>
    </source>
</evidence>
<accession>A0ABY6IDL9</accession>
<evidence type="ECO:0000313" key="5">
    <source>
        <dbReference type="EMBL" id="UYQ63820.1"/>
    </source>
</evidence>
<dbReference type="InterPro" id="IPR000413">
    <property type="entry name" value="Integrin_alpha"/>
</dbReference>
<dbReference type="Gene3D" id="2.130.10.130">
    <property type="entry name" value="Integrin alpha, N-terminal"/>
    <property type="match status" value="2"/>
</dbReference>
<keyword evidence="2" id="KW-0677">Repeat</keyword>
<gene>
    <name evidence="5" type="ORF">OGH68_21750</name>
</gene>
<dbReference type="EMBL" id="CP107567">
    <property type="protein sequence ID" value="UYQ63820.1"/>
    <property type="molecule type" value="Genomic_DNA"/>
</dbReference>
<dbReference type="SUPFAM" id="SSF69318">
    <property type="entry name" value="Integrin alpha N-terminal domain"/>
    <property type="match status" value="1"/>
</dbReference>
<dbReference type="RefSeq" id="WP_264246464.1">
    <property type="nucleotide sequence ID" value="NZ_CP107567.1"/>
</dbReference>
<dbReference type="InterPro" id="IPR013517">
    <property type="entry name" value="FG-GAP"/>
</dbReference>
<dbReference type="SMART" id="SM00191">
    <property type="entry name" value="Int_alpha"/>
    <property type="match status" value="5"/>
</dbReference>
<protein>
    <submittedName>
        <fullName evidence="5">FG-GAP repeat protein</fullName>
    </submittedName>
</protein>
<keyword evidence="1" id="KW-0732">Signal</keyword>
<reference evidence="5" key="1">
    <citation type="submission" date="2022-10" db="EMBL/GenBank/DDBJ databases">
        <title>Cytochrome P450 Catalyzes Benzene Ring Formation in the Biosynthesis of Trialkyl-Substituted Aromatic Polyketides.</title>
        <authorList>
            <person name="Zhao E."/>
            <person name="Ge H."/>
        </authorList>
    </citation>
    <scope>NUCLEOTIDE SEQUENCE</scope>
    <source>
        <strain evidence="5">NA0869</strain>
    </source>
</reference>
<dbReference type="PROSITE" id="PS51470">
    <property type="entry name" value="FG_GAP"/>
    <property type="match status" value="1"/>
</dbReference>
<keyword evidence="3" id="KW-0378">Hydrolase</keyword>